<dbReference type="SUPFAM" id="SSF56784">
    <property type="entry name" value="HAD-like"/>
    <property type="match status" value="1"/>
</dbReference>
<reference evidence="1" key="1">
    <citation type="journal article" date="2021" name="PeerJ">
        <title>Extensive microbial diversity within the chicken gut microbiome revealed by metagenomics and culture.</title>
        <authorList>
            <person name="Gilroy R."/>
            <person name="Ravi A."/>
            <person name="Getino M."/>
            <person name="Pursley I."/>
            <person name="Horton D.L."/>
            <person name="Alikhan N.F."/>
            <person name="Baker D."/>
            <person name="Gharbi K."/>
            <person name="Hall N."/>
            <person name="Watson M."/>
            <person name="Adriaenssens E.M."/>
            <person name="Foster-Nyarko E."/>
            <person name="Jarju S."/>
            <person name="Secka A."/>
            <person name="Antonio M."/>
            <person name="Oren A."/>
            <person name="Chaudhuri R.R."/>
            <person name="La Ragione R."/>
            <person name="Hildebrand F."/>
            <person name="Pallen M.J."/>
        </authorList>
    </citation>
    <scope>NUCLEOTIDE SEQUENCE</scope>
    <source>
        <strain evidence="1">3436</strain>
    </source>
</reference>
<dbReference type="Gene3D" id="1.10.150.240">
    <property type="entry name" value="Putative phosphatase, domain 2"/>
    <property type="match status" value="1"/>
</dbReference>
<evidence type="ECO:0000313" key="2">
    <source>
        <dbReference type="Proteomes" id="UP000824031"/>
    </source>
</evidence>
<accession>A0A9D2F144</accession>
<dbReference type="EMBL" id="DXBO01000028">
    <property type="protein sequence ID" value="HIZ47564.1"/>
    <property type="molecule type" value="Genomic_DNA"/>
</dbReference>
<dbReference type="SFLD" id="SFLDS00003">
    <property type="entry name" value="Haloacid_Dehalogenase"/>
    <property type="match status" value="1"/>
</dbReference>
<sequence length="214" mass="23767">MTIFCDVDGTLLDSSARHEQLLRDLIREEGLTWPQQAPDYLAYKADGHSTFAWLRKAGFGEEIARHLAESWRQRIEWPGYLQTDKPYPDAAAFLQAVKCLPAVVVLLSARQDAAALQSTLEQCGLLPLVQELAVVSPQGAAQRKAAFLRGRAQPGDIMVGDTEADLAAAQAAGLPCLLLDRGFRSRRYWQEQGRDSCAGLQEILEHLPRKIKEE</sequence>
<comment type="caution">
    <text evidence="1">The sequence shown here is derived from an EMBL/GenBank/DDBJ whole genome shotgun (WGS) entry which is preliminary data.</text>
</comment>
<dbReference type="GO" id="GO:0005829">
    <property type="term" value="C:cytosol"/>
    <property type="evidence" value="ECO:0007669"/>
    <property type="project" value="TreeGrafter"/>
</dbReference>
<evidence type="ECO:0000313" key="1">
    <source>
        <dbReference type="EMBL" id="HIZ47564.1"/>
    </source>
</evidence>
<dbReference type="PANTHER" id="PTHR43434">
    <property type="entry name" value="PHOSPHOGLYCOLATE PHOSPHATASE"/>
    <property type="match status" value="1"/>
</dbReference>
<dbReference type="InterPro" id="IPR023198">
    <property type="entry name" value="PGP-like_dom2"/>
</dbReference>
<gene>
    <name evidence="1" type="ORF">H9810_02445</name>
</gene>
<dbReference type="Proteomes" id="UP000824031">
    <property type="component" value="Unassembled WGS sequence"/>
</dbReference>
<dbReference type="SFLD" id="SFLDG01129">
    <property type="entry name" value="C1.5:_HAD__Beta-PGM__Phosphata"/>
    <property type="match status" value="1"/>
</dbReference>
<dbReference type="InterPro" id="IPR050155">
    <property type="entry name" value="HAD-like_hydrolase_sf"/>
</dbReference>
<dbReference type="GO" id="GO:0008967">
    <property type="term" value="F:phosphoglycolate phosphatase activity"/>
    <property type="evidence" value="ECO:0007669"/>
    <property type="project" value="TreeGrafter"/>
</dbReference>
<dbReference type="AlphaFoldDB" id="A0A9D2F144"/>
<dbReference type="Gene3D" id="3.40.50.1000">
    <property type="entry name" value="HAD superfamily/HAD-like"/>
    <property type="match status" value="1"/>
</dbReference>
<dbReference type="PANTHER" id="PTHR43434:SF1">
    <property type="entry name" value="PHOSPHOGLYCOLATE PHOSPHATASE"/>
    <property type="match status" value="1"/>
</dbReference>
<dbReference type="GO" id="GO:0006281">
    <property type="term" value="P:DNA repair"/>
    <property type="evidence" value="ECO:0007669"/>
    <property type="project" value="TreeGrafter"/>
</dbReference>
<name>A0A9D2F144_9FIRM</name>
<protein>
    <submittedName>
        <fullName evidence="1">HAD family hydrolase</fullName>
    </submittedName>
</protein>
<keyword evidence="1" id="KW-0378">Hydrolase</keyword>
<dbReference type="InterPro" id="IPR023214">
    <property type="entry name" value="HAD_sf"/>
</dbReference>
<reference evidence="1" key="2">
    <citation type="submission" date="2021-04" db="EMBL/GenBank/DDBJ databases">
        <authorList>
            <person name="Gilroy R."/>
        </authorList>
    </citation>
    <scope>NUCLEOTIDE SEQUENCE</scope>
    <source>
        <strain evidence="1">3436</strain>
    </source>
</reference>
<dbReference type="Pfam" id="PF00702">
    <property type="entry name" value="Hydrolase"/>
    <property type="match status" value="1"/>
</dbReference>
<organism evidence="1 2">
    <name type="scientific">Candidatus Gemmiger excrementavium</name>
    <dbReference type="NCBI Taxonomy" id="2838608"/>
    <lineage>
        <taxon>Bacteria</taxon>
        <taxon>Bacillati</taxon>
        <taxon>Bacillota</taxon>
        <taxon>Clostridia</taxon>
        <taxon>Eubacteriales</taxon>
        <taxon>Gemmiger</taxon>
    </lineage>
</organism>
<dbReference type="InterPro" id="IPR036412">
    <property type="entry name" value="HAD-like_sf"/>
</dbReference>
<proteinExistence type="predicted"/>